<feature type="region of interest" description="Disordered" evidence="1">
    <location>
        <begin position="42"/>
        <end position="101"/>
    </location>
</feature>
<dbReference type="Proteomes" id="UP000189818">
    <property type="component" value="Unassembled WGS sequence"/>
</dbReference>
<reference evidence="3" key="1">
    <citation type="submission" date="2017-02" db="EMBL/GenBank/DDBJ databases">
        <authorList>
            <person name="Varghese N."/>
            <person name="Submissions S."/>
        </authorList>
    </citation>
    <scope>NUCLEOTIDE SEQUENCE [LARGE SCALE GENOMIC DNA]</scope>
    <source>
        <strain evidence="3">UM2</strain>
    </source>
</reference>
<keyword evidence="3" id="KW-1185">Reference proteome</keyword>
<evidence type="ECO:0000313" key="3">
    <source>
        <dbReference type="Proteomes" id="UP000189818"/>
    </source>
</evidence>
<dbReference type="RefSeq" id="WP_079650118.1">
    <property type="nucleotide sequence ID" value="NZ_FUYM01000011.1"/>
</dbReference>
<evidence type="ECO:0000256" key="1">
    <source>
        <dbReference type="SAM" id="MobiDB-lite"/>
    </source>
</evidence>
<accession>A0A1T5G0A4</accession>
<gene>
    <name evidence="2" type="ORF">SAMN06295920_111110</name>
</gene>
<feature type="compositionally biased region" description="Basic and acidic residues" evidence="1">
    <location>
        <begin position="42"/>
        <end position="51"/>
    </location>
</feature>
<organism evidence="2 3">
    <name type="scientific">Rhizorhabdus histidinilytica</name>
    <dbReference type="NCBI Taxonomy" id="439228"/>
    <lineage>
        <taxon>Bacteria</taxon>
        <taxon>Pseudomonadati</taxon>
        <taxon>Pseudomonadota</taxon>
        <taxon>Alphaproteobacteria</taxon>
        <taxon>Sphingomonadales</taxon>
        <taxon>Sphingomonadaceae</taxon>
        <taxon>Rhizorhabdus</taxon>
    </lineage>
</organism>
<protein>
    <submittedName>
        <fullName evidence="2">Uncharacterized protein</fullName>
    </submittedName>
</protein>
<sequence length="101" mass="10884">MDLLNVIRSDLRVGEAMAAAAAATIADRRGIAAIPAVTRPDRVEPVGEHPRRPLRATARRLEDEDEGETPVEPTPAPNLYTADAALKRTDRGTGSRLDLFA</sequence>
<proteinExistence type="predicted"/>
<evidence type="ECO:0000313" key="2">
    <source>
        <dbReference type="EMBL" id="SKC01767.1"/>
    </source>
</evidence>
<dbReference type="AlphaFoldDB" id="A0A1T5G0A4"/>
<name>A0A1T5G0A4_9SPHN</name>
<dbReference type="EMBL" id="FUYM01000011">
    <property type="protein sequence ID" value="SKC01767.1"/>
    <property type="molecule type" value="Genomic_DNA"/>
</dbReference>